<dbReference type="PRINTS" id="PR00119">
    <property type="entry name" value="CATATPASE"/>
</dbReference>
<dbReference type="GO" id="GO:0005524">
    <property type="term" value="F:ATP binding"/>
    <property type="evidence" value="ECO:0007669"/>
    <property type="project" value="UniProtKB-UniRule"/>
</dbReference>
<feature type="transmembrane region" description="Helical" evidence="15">
    <location>
        <begin position="550"/>
        <end position="571"/>
    </location>
</feature>
<dbReference type="SUPFAM" id="SSF55008">
    <property type="entry name" value="HMA, heavy metal-associated domain"/>
    <property type="match status" value="6"/>
</dbReference>
<reference evidence="17 18" key="1">
    <citation type="journal article" date="2024" name="BMC Genomics">
        <title>Genome assembly of redclaw crayfish (Cherax quadricarinatus) provides insights into its immune adaptation and hypoxia tolerance.</title>
        <authorList>
            <person name="Liu Z."/>
            <person name="Zheng J."/>
            <person name="Li H."/>
            <person name="Fang K."/>
            <person name="Wang S."/>
            <person name="He J."/>
            <person name="Zhou D."/>
            <person name="Weng S."/>
            <person name="Chi M."/>
            <person name="Gu Z."/>
            <person name="He J."/>
            <person name="Li F."/>
            <person name="Wang M."/>
        </authorList>
    </citation>
    <scope>NUCLEOTIDE SEQUENCE [LARGE SCALE GENOMIC DNA]</scope>
    <source>
        <strain evidence="17">ZL_2023a</strain>
    </source>
</reference>
<gene>
    <name evidence="17" type="ORF">OTU49_002740</name>
</gene>
<dbReference type="PANTHER" id="PTHR46594">
    <property type="entry name" value="P-TYPE CATION-TRANSPORTING ATPASE"/>
    <property type="match status" value="1"/>
</dbReference>
<dbReference type="InterPro" id="IPR008250">
    <property type="entry name" value="ATPase_P-typ_transduc_dom_A_sf"/>
</dbReference>
<dbReference type="Proteomes" id="UP001445076">
    <property type="component" value="Unassembled WGS sequence"/>
</dbReference>
<keyword evidence="5 15" id="KW-0479">Metal-binding</keyword>
<dbReference type="EMBL" id="JARKIK010000032">
    <property type="protein sequence ID" value="KAK8740870.1"/>
    <property type="molecule type" value="Genomic_DNA"/>
</dbReference>
<evidence type="ECO:0000256" key="1">
    <source>
        <dbReference type="ARBA" id="ARBA00004166"/>
    </source>
</evidence>
<evidence type="ECO:0000256" key="14">
    <source>
        <dbReference type="ARBA" id="ARBA00023136"/>
    </source>
</evidence>
<keyword evidence="7 15" id="KW-0547">Nucleotide-binding</keyword>
<keyword evidence="9 15" id="KW-0067">ATP-binding</keyword>
<name>A0AAW0XCV4_CHEQU</name>
<keyword evidence="3" id="KW-0813">Transport</keyword>
<dbReference type="CDD" id="cd02094">
    <property type="entry name" value="P-type_ATPase_Cu-like"/>
    <property type="match status" value="1"/>
</dbReference>
<dbReference type="NCBIfam" id="TIGR01525">
    <property type="entry name" value="ATPase-IB_hvy"/>
    <property type="match status" value="1"/>
</dbReference>
<dbReference type="SUPFAM" id="SSF81665">
    <property type="entry name" value="Calcium ATPase, transmembrane domain M"/>
    <property type="match status" value="1"/>
</dbReference>
<dbReference type="Gene3D" id="3.40.1110.10">
    <property type="entry name" value="Calcium-transporting ATPase, cytoplasmic domain N"/>
    <property type="match status" value="1"/>
</dbReference>
<dbReference type="GO" id="GO:0140581">
    <property type="term" value="F:P-type monovalent copper transporter activity"/>
    <property type="evidence" value="ECO:0007669"/>
    <property type="project" value="UniProtKB-EC"/>
</dbReference>
<feature type="domain" description="HMA" evidence="16">
    <location>
        <begin position="271"/>
        <end position="337"/>
    </location>
</feature>
<keyword evidence="13" id="KW-0406">Ion transport</keyword>
<dbReference type="GO" id="GO:0016887">
    <property type="term" value="F:ATP hydrolysis activity"/>
    <property type="evidence" value="ECO:0007669"/>
    <property type="project" value="InterPro"/>
</dbReference>
<dbReference type="SUPFAM" id="SSF81660">
    <property type="entry name" value="Metal cation-transporting ATPase, ATP-binding domain N"/>
    <property type="match status" value="1"/>
</dbReference>
<keyword evidence="10" id="KW-1278">Translocase</keyword>
<dbReference type="InterPro" id="IPR023299">
    <property type="entry name" value="ATPase_P-typ_cyto_dom_N"/>
</dbReference>
<dbReference type="InterPro" id="IPR027256">
    <property type="entry name" value="P-typ_ATPase_IB"/>
</dbReference>
<dbReference type="InterPro" id="IPR017969">
    <property type="entry name" value="Heavy-metal-associated_CS"/>
</dbReference>
<evidence type="ECO:0000256" key="5">
    <source>
        <dbReference type="ARBA" id="ARBA00022723"/>
    </source>
</evidence>
<dbReference type="InterPro" id="IPR023214">
    <property type="entry name" value="HAD_sf"/>
</dbReference>
<dbReference type="InterPro" id="IPR044492">
    <property type="entry name" value="P_typ_ATPase_HD_dom"/>
</dbReference>
<evidence type="ECO:0000256" key="7">
    <source>
        <dbReference type="ARBA" id="ARBA00022741"/>
    </source>
</evidence>
<organism evidence="17 18">
    <name type="scientific">Cherax quadricarinatus</name>
    <name type="common">Australian red claw crayfish</name>
    <dbReference type="NCBI Taxonomy" id="27406"/>
    <lineage>
        <taxon>Eukaryota</taxon>
        <taxon>Metazoa</taxon>
        <taxon>Ecdysozoa</taxon>
        <taxon>Arthropoda</taxon>
        <taxon>Crustacea</taxon>
        <taxon>Multicrustacea</taxon>
        <taxon>Malacostraca</taxon>
        <taxon>Eumalacostraca</taxon>
        <taxon>Eucarida</taxon>
        <taxon>Decapoda</taxon>
        <taxon>Pleocyemata</taxon>
        <taxon>Astacidea</taxon>
        <taxon>Parastacoidea</taxon>
        <taxon>Parastacidae</taxon>
        <taxon>Cherax</taxon>
    </lineage>
</organism>
<feature type="domain" description="HMA" evidence="16">
    <location>
        <begin position="459"/>
        <end position="525"/>
    </location>
</feature>
<evidence type="ECO:0000256" key="12">
    <source>
        <dbReference type="ARBA" id="ARBA00023008"/>
    </source>
</evidence>
<dbReference type="GO" id="GO:0005507">
    <property type="term" value="F:copper ion binding"/>
    <property type="evidence" value="ECO:0007669"/>
    <property type="project" value="InterPro"/>
</dbReference>
<proteinExistence type="inferred from homology"/>
<evidence type="ECO:0000256" key="8">
    <source>
        <dbReference type="ARBA" id="ARBA00022796"/>
    </source>
</evidence>
<dbReference type="Pfam" id="PF00122">
    <property type="entry name" value="E1-E2_ATPase"/>
    <property type="match status" value="1"/>
</dbReference>
<dbReference type="Gene3D" id="2.70.150.10">
    <property type="entry name" value="Calcium-transporting ATPase, cytoplasmic transduction domain A"/>
    <property type="match status" value="1"/>
</dbReference>
<protein>
    <recommendedName>
        <fullName evidence="2">P-type Cu(+) transporter</fullName>
        <ecNumber evidence="2">7.2.2.8</ecNumber>
    </recommendedName>
</protein>
<evidence type="ECO:0000256" key="9">
    <source>
        <dbReference type="ARBA" id="ARBA00022840"/>
    </source>
</evidence>
<evidence type="ECO:0000259" key="16">
    <source>
        <dbReference type="PROSITE" id="PS50846"/>
    </source>
</evidence>
<dbReference type="PROSITE" id="PS00154">
    <property type="entry name" value="ATPASE_E1_E2"/>
    <property type="match status" value="1"/>
</dbReference>
<dbReference type="FunFam" id="2.70.150.10:FF:000002">
    <property type="entry name" value="Copper-transporting ATPase 1, putative"/>
    <property type="match status" value="1"/>
</dbReference>
<dbReference type="SFLD" id="SFLDS00003">
    <property type="entry name" value="Haloacid_Dehalogenase"/>
    <property type="match status" value="1"/>
</dbReference>
<dbReference type="EC" id="7.2.2.8" evidence="2"/>
<dbReference type="NCBIfam" id="TIGR01494">
    <property type="entry name" value="ATPase_P-type"/>
    <property type="match status" value="2"/>
</dbReference>
<dbReference type="NCBIfam" id="TIGR00003">
    <property type="entry name" value="copper ion binding protein"/>
    <property type="match status" value="6"/>
</dbReference>
<feature type="transmembrane region" description="Helical" evidence="15">
    <location>
        <begin position="1300"/>
        <end position="1320"/>
    </location>
</feature>
<dbReference type="InterPro" id="IPR023298">
    <property type="entry name" value="ATPase_P-typ_TM_dom_sf"/>
</dbReference>
<evidence type="ECO:0000256" key="13">
    <source>
        <dbReference type="ARBA" id="ARBA00023065"/>
    </source>
</evidence>
<keyword evidence="4 15" id="KW-0812">Transmembrane</keyword>
<feature type="transmembrane region" description="Helical" evidence="15">
    <location>
        <begin position="625"/>
        <end position="648"/>
    </location>
</feature>
<dbReference type="CDD" id="cd00371">
    <property type="entry name" value="HMA"/>
    <property type="match status" value="6"/>
</dbReference>
<evidence type="ECO:0000256" key="3">
    <source>
        <dbReference type="ARBA" id="ARBA00022448"/>
    </source>
</evidence>
<dbReference type="Pfam" id="PF00702">
    <property type="entry name" value="Hydrolase"/>
    <property type="match status" value="1"/>
</dbReference>
<dbReference type="GO" id="GO:0005802">
    <property type="term" value="C:trans-Golgi network"/>
    <property type="evidence" value="ECO:0007669"/>
    <property type="project" value="UniProtKB-ARBA"/>
</dbReference>
<feature type="transmembrane region" description="Helical" evidence="15">
    <location>
        <begin position="814"/>
        <end position="841"/>
    </location>
</feature>
<evidence type="ECO:0000256" key="11">
    <source>
        <dbReference type="ARBA" id="ARBA00022989"/>
    </source>
</evidence>
<evidence type="ECO:0000256" key="2">
    <source>
        <dbReference type="ARBA" id="ARBA00012517"/>
    </source>
</evidence>
<dbReference type="Gene3D" id="3.30.70.100">
    <property type="match status" value="6"/>
</dbReference>
<keyword evidence="6" id="KW-0677">Repeat</keyword>
<dbReference type="InterPro" id="IPR059000">
    <property type="entry name" value="ATPase_P-type_domA"/>
</dbReference>
<evidence type="ECO:0000256" key="4">
    <source>
        <dbReference type="ARBA" id="ARBA00022692"/>
    </source>
</evidence>
<comment type="similarity">
    <text evidence="15">Belongs to the cation transport ATPase (P-type) (TC 3.A.3) family. Type IB subfamily.</text>
</comment>
<dbReference type="InterPro" id="IPR001757">
    <property type="entry name" value="P_typ_ATPase"/>
</dbReference>
<dbReference type="InterPro" id="IPR036163">
    <property type="entry name" value="HMA_dom_sf"/>
</dbReference>
<dbReference type="PRINTS" id="PR00942">
    <property type="entry name" value="CUATPASEI"/>
</dbReference>
<dbReference type="InterPro" id="IPR006121">
    <property type="entry name" value="HMA_dom"/>
</dbReference>
<keyword evidence="14 15" id="KW-0472">Membrane</keyword>
<dbReference type="PROSITE" id="PS01047">
    <property type="entry name" value="HMA_1"/>
    <property type="match status" value="5"/>
</dbReference>
<feature type="domain" description="HMA" evidence="16">
    <location>
        <begin position="120"/>
        <end position="186"/>
    </location>
</feature>
<evidence type="ECO:0000313" key="18">
    <source>
        <dbReference type="Proteomes" id="UP001445076"/>
    </source>
</evidence>
<comment type="subcellular location">
    <subcellularLocation>
        <location evidence="1">Golgi apparatus</location>
        <location evidence="1">trans-Golgi network membrane</location>
        <topology evidence="1">Multi-pass membrane protein</topology>
    </subcellularLocation>
    <subcellularLocation>
        <location evidence="15">Membrane</location>
    </subcellularLocation>
</comment>
<feature type="transmembrane region" description="Helical" evidence="15">
    <location>
        <begin position="591"/>
        <end position="613"/>
    </location>
</feature>
<evidence type="ECO:0000256" key="6">
    <source>
        <dbReference type="ARBA" id="ARBA00022737"/>
    </source>
</evidence>
<evidence type="ECO:0000256" key="15">
    <source>
        <dbReference type="RuleBase" id="RU362081"/>
    </source>
</evidence>
<feature type="domain" description="HMA" evidence="16">
    <location>
        <begin position="193"/>
        <end position="259"/>
    </location>
</feature>
<dbReference type="SUPFAM" id="SSF56784">
    <property type="entry name" value="HAD-like"/>
    <property type="match status" value="1"/>
</dbReference>
<dbReference type="Gene3D" id="3.40.50.1000">
    <property type="entry name" value="HAD superfamily/HAD-like"/>
    <property type="match status" value="1"/>
</dbReference>
<evidence type="ECO:0000256" key="10">
    <source>
        <dbReference type="ARBA" id="ARBA00022967"/>
    </source>
</evidence>
<keyword evidence="11 15" id="KW-1133">Transmembrane helix</keyword>
<dbReference type="InterPro" id="IPR036412">
    <property type="entry name" value="HAD-like_sf"/>
</dbReference>
<dbReference type="FunFam" id="3.40.50.1000:FF:000031">
    <property type="entry name" value="Probable copper-transporting ATPase HMA5"/>
    <property type="match status" value="1"/>
</dbReference>
<dbReference type="InterPro" id="IPR018303">
    <property type="entry name" value="ATPase_P-typ_P_site"/>
</dbReference>
<evidence type="ECO:0000313" key="17">
    <source>
        <dbReference type="EMBL" id="KAK8740870.1"/>
    </source>
</evidence>
<dbReference type="FunFam" id="3.30.70.100:FF:000001">
    <property type="entry name" value="ATPase copper transporting beta"/>
    <property type="match status" value="6"/>
</dbReference>
<feature type="domain" description="HMA" evidence="16">
    <location>
        <begin position="383"/>
        <end position="449"/>
    </location>
</feature>
<dbReference type="InterPro" id="IPR006122">
    <property type="entry name" value="HMA_Cu_ion-bd"/>
</dbReference>
<dbReference type="GO" id="GO:0016020">
    <property type="term" value="C:membrane"/>
    <property type="evidence" value="ECO:0007669"/>
    <property type="project" value="UniProtKB-SubCell"/>
</dbReference>
<comment type="caution">
    <text evidence="17">The sequence shown here is derived from an EMBL/GenBank/DDBJ whole genome shotgun (WGS) entry which is preliminary data.</text>
</comment>
<keyword evidence="18" id="KW-1185">Reference proteome</keyword>
<feature type="transmembrane region" description="Helical" evidence="15">
    <location>
        <begin position="861"/>
        <end position="885"/>
    </location>
</feature>
<dbReference type="Pfam" id="PF00403">
    <property type="entry name" value="HMA"/>
    <property type="match status" value="6"/>
</dbReference>
<feature type="domain" description="HMA" evidence="16">
    <location>
        <begin position="4"/>
        <end position="70"/>
    </location>
</feature>
<keyword evidence="12" id="KW-0186">Copper</keyword>
<dbReference type="SUPFAM" id="SSF81653">
    <property type="entry name" value="Calcium ATPase, transduction domain A"/>
    <property type="match status" value="1"/>
</dbReference>
<dbReference type="PROSITE" id="PS50846">
    <property type="entry name" value="HMA_2"/>
    <property type="match status" value="6"/>
</dbReference>
<sequence length="1475" mass="158692">MASLTSLISIEGMTCQSCVRNIEGTVSALPGVHSIKVDLARKQGTVIHNSYVITGAQVADRIDDMGFEAKLLNRNVSPVKINGNQLILDDDKEDIAGNMDSNIRVANLLGEPITCACGDQLIQISVKGMTCNSCVKNIEGNIGKQDGVHYIKVSLEEEVATLIIDPAHTSREVIRTIIDDMGFEATLLETDASIVTVGIIGMTCISCVKNIESTVGGKPGVLSIKVSLEKKMGIITYNPQETNPGQLQKYICDMGFEGTLQDALQSGEKLETCIISIQGMTCNSCVQNIECSIGVKAGIKSIKVNLEKAEGRVEFNPELVTGDLIADMIEDMGFEACVNTDESNQRQPVMNGKVQSSKLSREVSVTSSWQENVAFEGDEADLEKCFLRITGMTCASCVAAIEKHAKKIQGVHSILVALMAAKAEVRFDPALVLPQQVASSITELGFPTTVLEEVGAGQGEVDLEITGMTCSSCVYAIESNVKKLKGVKSAVVALATERGKFHFDPAVTGPRDIIDCINNLGFTAALYTSGVNKGSYLDHRKEINKWRNSFIVSLLFGVPAMLVMVYFMAMMEHMSHQEMCCVLPGLSLENLLLFLLSTPVQFIGGRHFYVQAFKALRHKTANMDVLIMLATTISYIYSLGVVLAAMILQQSASPLTFFDTPPMLLVFVSLGRWLEHIAKGKTSEALAKLMSLQATEATLVTLNENNETVSEKVIDVQLIQRGDMLKVKPGEKVPVDGRVISGQSMADESLITGESMPVNKKPGSQVIGGSINQNGLLMIKATHIGSDTTLSQIVKLVEEAQTSKAPIQQLADKIAGYFVPMVVTVSSVTLICWIVIGYVNITLVDSEYSSKITEGFTRTEIIMEFAFRCAITVLAIACPCALGLATPTAVMVGTGVGATNGILIKGAEPLENAHKVKTVVFDKTGTITHGTPTLAKLSLYVDETVCTLARFLAIVGVAEHNSEHPIATAISKFCRQVLGNLNAQCEGFKAVSGFGLQCTISGTHHLVQAAVSSEMLLNVKNLTVNYINEYGLTDVMNQSPQKRDDMFLIGDVLIDCTHAPPRKSVDTENTPLISSTLASSTTDDEQCKEPYKVLIGNRDWMSQNGIFVPKTVDKQMTEQEELGRTAVLAAVNGQLMGMLAVADTVKPEAALTVYTLKKKGLGVILLTGDNQKTAAAIARQVGITRVFAEVLPSHKVKKIKQLQELSQKVAMVGDGVNDSPALAQADVGIAISSGTDVAVEAADVVLIRNDLVDVVACLDLSKKTVRRIHLNFIFASIYNLVGIPVAAGVFRPFGFYLQPWMGSAAMALSSVSVVCSSLLLKLYHKPTRESLATLDYRKAQEARLIGHDDDNISIHRGLDDIPAPATPTSALSRVRKNLQGLYLSRRAECQCAGMRYGGKCSCSYTQTLKARFNAITGVELGGESDEMEELLPRVNVSEGEVGGMFEHAIGGGGGGDDDGNDRPTIVPSESLVVQL</sequence>
<dbReference type="SFLD" id="SFLDG00002">
    <property type="entry name" value="C1.7:_P-type_atpase_like"/>
    <property type="match status" value="1"/>
</dbReference>
<keyword evidence="8" id="KW-0187">Copper transport</keyword>
<accession>A0AAW0XCV4</accession>
<dbReference type="SFLD" id="SFLDF00027">
    <property type="entry name" value="p-type_atpase"/>
    <property type="match status" value="1"/>
</dbReference>
<dbReference type="PANTHER" id="PTHR46594:SF4">
    <property type="entry name" value="P-TYPE CATION-TRANSPORTING ATPASE"/>
    <property type="match status" value="1"/>
</dbReference>
<feature type="transmembrane region" description="Helical" evidence="15">
    <location>
        <begin position="1272"/>
        <end position="1294"/>
    </location>
</feature>